<keyword evidence="4" id="KW-1003">Cell membrane</keyword>
<feature type="transmembrane region" description="Helical" evidence="8">
    <location>
        <begin position="134"/>
        <end position="154"/>
    </location>
</feature>
<keyword evidence="3" id="KW-0813">Transport</keyword>
<reference evidence="10" key="1">
    <citation type="submission" date="2022-11" db="EMBL/GenBank/DDBJ databases">
        <title>Hoeflea poritis sp. nov., isolated from scleractinian coral Porites lutea.</title>
        <authorList>
            <person name="Zhang G."/>
            <person name="Wei Q."/>
            <person name="Cai L."/>
        </authorList>
    </citation>
    <scope>NUCLEOTIDE SEQUENCE</scope>
    <source>
        <strain evidence="10">E7-10</strain>
    </source>
</reference>
<evidence type="ECO:0000256" key="4">
    <source>
        <dbReference type="ARBA" id="ARBA00022475"/>
    </source>
</evidence>
<comment type="similarity">
    <text evidence="2">Belongs to the CitM (TC 2.A.11) transporter family.</text>
</comment>
<feature type="transmembrane region" description="Helical" evidence="8">
    <location>
        <begin position="174"/>
        <end position="197"/>
    </location>
</feature>
<dbReference type="PRINTS" id="PR00758">
    <property type="entry name" value="ARSENICPUMP"/>
</dbReference>
<feature type="transmembrane region" description="Helical" evidence="8">
    <location>
        <begin position="94"/>
        <end position="127"/>
    </location>
</feature>
<evidence type="ECO:0000256" key="3">
    <source>
        <dbReference type="ARBA" id="ARBA00022448"/>
    </source>
</evidence>
<dbReference type="InterPro" id="IPR004680">
    <property type="entry name" value="Cit_transptr-like_dom"/>
</dbReference>
<dbReference type="Proteomes" id="UP001148313">
    <property type="component" value="Unassembled WGS sequence"/>
</dbReference>
<evidence type="ECO:0000313" key="11">
    <source>
        <dbReference type="Proteomes" id="UP001148313"/>
    </source>
</evidence>
<evidence type="ECO:0000259" key="9">
    <source>
        <dbReference type="Pfam" id="PF03600"/>
    </source>
</evidence>
<feature type="transmembrane region" description="Helical" evidence="8">
    <location>
        <begin position="391"/>
        <end position="411"/>
    </location>
</feature>
<feature type="transmembrane region" description="Helical" evidence="8">
    <location>
        <begin position="244"/>
        <end position="264"/>
    </location>
</feature>
<keyword evidence="6 8" id="KW-1133">Transmembrane helix</keyword>
<gene>
    <name evidence="10" type="ORF">OOZ53_18835</name>
</gene>
<accession>A0ABT4VTC4</accession>
<feature type="transmembrane region" description="Helical" evidence="8">
    <location>
        <begin position="313"/>
        <end position="336"/>
    </location>
</feature>
<evidence type="ECO:0000256" key="7">
    <source>
        <dbReference type="ARBA" id="ARBA00023136"/>
    </source>
</evidence>
<keyword evidence="5 8" id="KW-0812">Transmembrane</keyword>
<keyword evidence="7 8" id="KW-0472">Membrane</keyword>
<evidence type="ECO:0000256" key="2">
    <source>
        <dbReference type="ARBA" id="ARBA00009843"/>
    </source>
</evidence>
<evidence type="ECO:0000313" key="10">
    <source>
        <dbReference type="EMBL" id="MDA4847425.1"/>
    </source>
</evidence>
<dbReference type="RefSeq" id="WP_271091246.1">
    <property type="nucleotide sequence ID" value="NZ_JAPJZH010000012.1"/>
</dbReference>
<sequence>MTVSLAVAIAIFFLISIRQWLPPAVRIWQIMLVGAVVLLLTGRIAPSDALEAIDWNVIGYLFGVFSIASALYDSGFPHTVSEKIAGSGASLARALFLFMLIVSIVSVVLTNDAGAVIGTPIALALAIAYRIRPAVPLVALCVIVTVASMMSPVGNPQNILIVADGHFANPIGTFALWLTVPTILSLAFAYFWLLRCLKRENETEEGNGDLPAPTRRLAWPAYLSAGLLAVLVIGDSLLQGRIPALDIPLGYLSLIACLPVYMFSPHRISLLRALDWPTLIFFLAMFVVTGAVLQSGALQTLLGSWRARLDDPVVITAIGFWASQLFSNVPVVEIYLNLLSASEQRTLMLLSAMSTLAGNLFIISAASNVIVVQQAERYGATPFSFWQFTGLVIPVTVVSIAVSYAWVVWIMPAPGTG</sequence>
<feature type="transmembrane region" description="Helical" evidence="8">
    <location>
        <begin position="57"/>
        <end position="74"/>
    </location>
</feature>
<organism evidence="10 11">
    <name type="scientific">Hoeflea poritis</name>
    <dbReference type="NCBI Taxonomy" id="2993659"/>
    <lineage>
        <taxon>Bacteria</taxon>
        <taxon>Pseudomonadati</taxon>
        <taxon>Pseudomonadota</taxon>
        <taxon>Alphaproteobacteria</taxon>
        <taxon>Hyphomicrobiales</taxon>
        <taxon>Rhizobiaceae</taxon>
        <taxon>Hoeflea</taxon>
    </lineage>
</organism>
<feature type="transmembrane region" description="Helical" evidence="8">
    <location>
        <begin position="217"/>
        <end position="238"/>
    </location>
</feature>
<comment type="caution">
    <text evidence="10">The sequence shown here is derived from an EMBL/GenBank/DDBJ whole genome shotgun (WGS) entry which is preliminary data.</text>
</comment>
<evidence type="ECO:0000256" key="1">
    <source>
        <dbReference type="ARBA" id="ARBA00004651"/>
    </source>
</evidence>
<dbReference type="PANTHER" id="PTHR43302:SF5">
    <property type="entry name" value="TRANSPORTER ARSB-RELATED"/>
    <property type="match status" value="1"/>
</dbReference>
<dbReference type="Pfam" id="PF03600">
    <property type="entry name" value="CitMHS"/>
    <property type="match status" value="1"/>
</dbReference>
<evidence type="ECO:0000256" key="8">
    <source>
        <dbReference type="SAM" id="Phobius"/>
    </source>
</evidence>
<dbReference type="EMBL" id="JAPJZH010000012">
    <property type="protein sequence ID" value="MDA4847425.1"/>
    <property type="molecule type" value="Genomic_DNA"/>
</dbReference>
<feature type="domain" description="Citrate transporter-like" evidence="9">
    <location>
        <begin position="18"/>
        <end position="336"/>
    </location>
</feature>
<feature type="transmembrane region" description="Helical" evidence="8">
    <location>
        <begin position="348"/>
        <end position="371"/>
    </location>
</feature>
<evidence type="ECO:0000256" key="6">
    <source>
        <dbReference type="ARBA" id="ARBA00022989"/>
    </source>
</evidence>
<dbReference type="PANTHER" id="PTHR43302">
    <property type="entry name" value="TRANSPORTER ARSB-RELATED"/>
    <property type="match status" value="1"/>
</dbReference>
<keyword evidence="11" id="KW-1185">Reference proteome</keyword>
<evidence type="ECO:0000256" key="5">
    <source>
        <dbReference type="ARBA" id="ARBA00022692"/>
    </source>
</evidence>
<dbReference type="InterPro" id="IPR000802">
    <property type="entry name" value="Arsenical_pump_ArsB"/>
</dbReference>
<comment type="subcellular location">
    <subcellularLocation>
        <location evidence="1">Cell membrane</location>
        <topology evidence="1">Multi-pass membrane protein</topology>
    </subcellularLocation>
</comment>
<proteinExistence type="inferred from homology"/>
<feature type="transmembrane region" description="Helical" evidence="8">
    <location>
        <begin position="28"/>
        <end position="45"/>
    </location>
</feature>
<feature type="transmembrane region" description="Helical" evidence="8">
    <location>
        <begin position="276"/>
        <end position="293"/>
    </location>
</feature>
<name>A0ABT4VTC4_9HYPH</name>
<protein>
    <submittedName>
        <fullName evidence="10">SLC13 family permease</fullName>
    </submittedName>
</protein>